<gene>
    <name evidence="2" type="ORF">AXF15_05350</name>
</gene>
<evidence type="ECO:0000313" key="2">
    <source>
        <dbReference type="EMBL" id="AMD92595.1"/>
    </source>
</evidence>
<proteinExistence type="predicted"/>
<name>A0A0X8JPL3_9BACT</name>
<evidence type="ECO:0000256" key="1">
    <source>
        <dbReference type="SAM" id="SignalP"/>
    </source>
</evidence>
<dbReference type="KEGG" id="doa:AXF15_05350"/>
<keyword evidence="3" id="KW-1185">Reference proteome</keyword>
<evidence type="ECO:0000313" key="3">
    <source>
        <dbReference type="Proteomes" id="UP000063964"/>
    </source>
</evidence>
<sequence>MALRDGNEFFNQIVWRKFMLKKLVLVMLVMLFITANAYAAKNDVHPFTEIPPIVKGACSQAGSVTLTFENATEVSPSVAEIIGRLSPGVTLCQPIDVYVRIADGTSTVGAPKTTGVVQQEFKAIGVGGKDVVFRVVGAVGTDEIRILPLNGTLEANNTGMKIVLFNSEGNFTDGEMLDATKVGYNASTGDFFNATTGAVLAGAPLNNNEALRVMGVDNSLCVQTAADYAAHEVRIYLESAPKVYTFSPADSVIAIVGTKPISEVPQKKALTAPVPLAGDQGGASGCDKSYYNATGMCETYDAGMFGHYALHSGSGFQAGIYLLEMEILVNGAGGDKGAYFAALPQGIQLAKNRAQMIQAYVNTAALGSIERFLGTGATTMAAPVPGCVRADDEKITKIRGEMVLTPAMIAAMEYLRFDVPTIAVPGLAAGDIVTLKVTLKRGRCQTVYSGSRNLFTMVDKCSSAAPAGSLFFPYFAGTADGYWNGMALVNSGAADANATLTIVEENGNKGTLELIVPAGGMVVKLVENLPKEAGFVANPANTSPMGAVRCYISVAAVGGNLNGFAMMADGAQSMGYTVP</sequence>
<accession>A0A0X8JPL3</accession>
<feature type="chain" id="PRO_5007067600" evidence="1">
    <location>
        <begin position="40"/>
        <end position="579"/>
    </location>
</feature>
<reference evidence="3" key="1">
    <citation type="submission" date="2016-02" db="EMBL/GenBank/DDBJ databases">
        <authorList>
            <person name="Holder M.E."/>
            <person name="Ajami N.J."/>
            <person name="Petrosino J.F."/>
        </authorList>
    </citation>
    <scope>NUCLEOTIDE SEQUENCE [LARGE SCALE GENOMIC DNA]</scope>
    <source>
        <strain evidence="3">DSM 12838</strain>
    </source>
</reference>
<dbReference type="EMBL" id="CP014230">
    <property type="protein sequence ID" value="AMD92595.1"/>
    <property type="molecule type" value="Genomic_DNA"/>
</dbReference>
<dbReference type="AlphaFoldDB" id="A0A0X8JPL3"/>
<organism evidence="2 3">
    <name type="scientific">Desulfomicrobium orale DSM 12838</name>
    <dbReference type="NCBI Taxonomy" id="888061"/>
    <lineage>
        <taxon>Bacteria</taxon>
        <taxon>Pseudomonadati</taxon>
        <taxon>Thermodesulfobacteriota</taxon>
        <taxon>Desulfovibrionia</taxon>
        <taxon>Desulfovibrionales</taxon>
        <taxon>Desulfomicrobiaceae</taxon>
        <taxon>Desulfomicrobium</taxon>
    </lineage>
</organism>
<protein>
    <submittedName>
        <fullName evidence="2">Uncharacterized protein</fullName>
    </submittedName>
</protein>
<keyword evidence="1" id="KW-0732">Signal</keyword>
<feature type="signal peptide" evidence="1">
    <location>
        <begin position="1"/>
        <end position="39"/>
    </location>
</feature>
<dbReference type="Proteomes" id="UP000063964">
    <property type="component" value="Chromosome"/>
</dbReference>